<sequence>MSLGVKSLWRAQTRSVCIKELCLGPVSREHHDNPRRWLSFSAASPDHSGNGAKADEHREDHAGKKPQRTRTSPNPTRRLIKRAIKLRKSNPDTRKRPSVETLIKPAARYPSKHGTIRSLRKHFESANRQHIHDFFIQAFDKPNDDWGSTLYFLLANTPDSQELFSLKVVIGRGASREARRVLSGLDNNIGQIERRHQSNIKFEESFPDPEMLVLNISGSEIAVRDSLRDIINVSGKVTAVRVREADLKERLGDIWKTHRPGQPLALDDDDGELDASDTTMTIQTDRIPQLDELARPSRYKSYVLKERADNITPPAEWTKISFDRYVAALVHGVMPTDLARKLYRNGPSHQETVVSLLVTIFESQDTRSAVSVSALKMALAYIHAKGAMFRPATRRIFTRAEELGLPLDAETFGLFLASASRAGDINNFNSIMRLMLRKRFYLQSHAWYAFLEMTQHAKAKRIIIYKMEQKGLHRIPVFSIGMARQLALIDLLRTFGHGSVDMDQFVETYDWYGTGGTKWLNTTTVNKLLDMLGQYGRLGACHGLLEYIHKTGRSVIDVYTLNTMLTHTRTTPFQAILLRSIPGRWPWVKPDDTTYNMLFAIAWGLRRPNTLRVLWRYALLHRCLSSKVRHRIITLLRSTDRNSSNRRSLLKAWVDVIVGRAELTGEPEEKPEKLEEERDRKTAEDQGSSSAAHYEQKQKAENAPPLSQSDYFAMEKQHLAQANGRKPSDILADKLMEAYEMDLEIHKLIKAGTVLTPAMQKQLTVDIPLREAKKAEEADTVNVENVARY</sequence>
<dbReference type="EMBL" id="JAKJXP020000009">
    <property type="protein sequence ID" value="KAK7756038.1"/>
    <property type="molecule type" value="Genomic_DNA"/>
</dbReference>
<evidence type="ECO:0000313" key="2">
    <source>
        <dbReference type="EMBL" id="KAK7756038.1"/>
    </source>
</evidence>
<feature type="compositionally biased region" description="Basic and acidic residues" evidence="1">
    <location>
        <begin position="53"/>
        <end position="63"/>
    </location>
</feature>
<dbReference type="AlphaFoldDB" id="A0AAN9V9K2"/>
<protein>
    <recommendedName>
        <fullName evidence="4">Pentatricopeptide repeat protein</fullName>
    </recommendedName>
</protein>
<proteinExistence type="predicted"/>
<evidence type="ECO:0008006" key="4">
    <source>
        <dbReference type="Google" id="ProtNLM"/>
    </source>
</evidence>
<organism evidence="2 3">
    <name type="scientific">Diatrype stigma</name>
    <dbReference type="NCBI Taxonomy" id="117547"/>
    <lineage>
        <taxon>Eukaryota</taxon>
        <taxon>Fungi</taxon>
        <taxon>Dikarya</taxon>
        <taxon>Ascomycota</taxon>
        <taxon>Pezizomycotina</taxon>
        <taxon>Sordariomycetes</taxon>
        <taxon>Xylariomycetidae</taxon>
        <taxon>Xylariales</taxon>
        <taxon>Diatrypaceae</taxon>
        <taxon>Diatrype</taxon>
    </lineage>
</organism>
<name>A0AAN9V9K2_9PEZI</name>
<keyword evidence="3" id="KW-1185">Reference proteome</keyword>
<evidence type="ECO:0000256" key="1">
    <source>
        <dbReference type="SAM" id="MobiDB-lite"/>
    </source>
</evidence>
<reference evidence="2 3" key="1">
    <citation type="submission" date="2024-02" db="EMBL/GenBank/DDBJ databases">
        <title>De novo assembly and annotation of 12 fungi associated with fruit tree decline syndrome in Ontario, Canada.</title>
        <authorList>
            <person name="Sulman M."/>
            <person name="Ellouze W."/>
            <person name="Ilyukhin E."/>
        </authorList>
    </citation>
    <scope>NUCLEOTIDE SEQUENCE [LARGE SCALE GENOMIC DNA]</scope>
    <source>
        <strain evidence="2 3">M11/M66-122</strain>
    </source>
</reference>
<feature type="region of interest" description="Disordered" evidence="1">
    <location>
        <begin position="664"/>
        <end position="703"/>
    </location>
</feature>
<comment type="caution">
    <text evidence="2">The sequence shown here is derived from an EMBL/GenBank/DDBJ whole genome shotgun (WGS) entry which is preliminary data.</text>
</comment>
<gene>
    <name evidence="2" type="ORF">SLS62_001981</name>
</gene>
<accession>A0AAN9V9K2</accession>
<feature type="region of interest" description="Disordered" evidence="1">
    <location>
        <begin position="38"/>
        <end position="77"/>
    </location>
</feature>
<evidence type="ECO:0000313" key="3">
    <source>
        <dbReference type="Proteomes" id="UP001320420"/>
    </source>
</evidence>
<dbReference type="Proteomes" id="UP001320420">
    <property type="component" value="Unassembled WGS sequence"/>
</dbReference>
<feature type="compositionally biased region" description="Basic and acidic residues" evidence="1">
    <location>
        <begin position="667"/>
        <end position="684"/>
    </location>
</feature>